<keyword evidence="1" id="KW-0732">Signal</keyword>
<reference evidence="3" key="1">
    <citation type="submission" date="2016-10" db="EMBL/GenBank/DDBJ databases">
        <authorList>
            <person name="Varghese N."/>
            <person name="Submissions S."/>
        </authorList>
    </citation>
    <scope>NUCLEOTIDE SEQUENCE [LARGE SCALE GENOMIC DNA]</scope>
    <source>
        <strain evidence="3">DSM 16995</strain>
    </source>
</reference>
<dbReference type="Gene3D" id="3.40.190.10">
    <property type="entry name" value="Periplasmic binding protein-like II"/>
    <property type="match status" value="2"/>
</dbReference>
<dbReference type="SUPFAM" id="SSF53850">
    <property type="entry name" value="Periplasmic binding protein-like II"/>
    <property type="match status" value="1"/>
</dbReference>
<name>A0A1G9FVH5_9BACT</name>
<feature type="chain" id="PRO_5011563527" evidence="1">
    <location>
        <begin position="26"/>
        <end position="246"/>
    </location>
</feature>
<protein>
    <submittedName>
        <fullName evidence="2">Extracellular solute-binding protein, family 3</fullName>
    </submittedName>
</protein>
<dbReference type="PANTHER" id="PTHR35936:SF35">
    <property type="entry name" value="L-CYSTINE-BINDING PROTEIN TCYJ"/>
    <property type="match status" value="1"/>
</dbReference>
<dbReference type="Proteomes" id="UP000199053">
    <property type="component" value="Unassembled WGS sequence"/>
</dbReference>
<dbReference type="OrthoDB" id="368476at2"/>
<sequence length="246" mass="27697">MNRKATFTLLIMALLYFATPFSAHAVEKLVFSGIESINSDISFKVLKEAYGRIGIKIELKHYPILRALHSSDSGIVDGELFKKKGLENKYPNLTMIHVPVNNIESMVLTNKSSPPFTDWQSLAPFRIGIYRGVAFTKEKTAKAGCTQVFELDTHDQMLKMLEANRIDVAIVAKIAGLSLLRKAGPTEIKLIEPPLESFPVYHYLNKKHSRLVPKLTAVLKQMQKEGRIQQIREEIIQKEFGTLGGE</sequence>
<proteinExistence type="predicted"/>
<evidence type="ECO:0000313" key="3">
    <source>
        <dbReference type="Proteomes" id="UP000199053"/>
    </source>
</evidence>
<dbReference type="AlphaFoldDB" id="A0A1G9FVH5"/>
<gene>
    <name evidence="2" type="ORF">SAMN05660337_1722</name>
</gene>
<dbReference type="STRING" id="246191.SAMN05660337_1722"/>
<dbReference type="EMBL" id="FNGA01000002">
    <property type="protein sequence ID" value="SDK92390.1"/>
    <property type="molecule type" value="Genomic_DNA"/>
</dbReference>
<dbReference type="PANTHER" id="PTHR35936">
    <property type="entry name" value="MEMBRANE-BOUND LYTIC MUREIN TRANSGLYCOSYLASE F"/>
    <property type="match status" value="1"/>
</dbReference>
<dbReference type="RefSeq" id="WP_092160120.1">
    <property type="nucleotide sequence ID" value="NZ_FNGA01000002.1"/>
</dbReference>
<evidence type="ECO:0000313" key="2">
    <source>
        <dbReference type="EMBL" id="SDK92390.1"/>
    </source>
</evidence>
<feature type="signal peptide" evidence="1">
    <location>
        <begin position="1"/>
        <end position="25"/>
    </location>
</feature>
<keyword evidence="3" id="KW-1185">Reference proteome</keyword>
<organism evidence="2 3">
    <name type="scientific">Maridesulfovibrio ferrireducens</name>
    <dbReference type="NCBI Taxonomy" id="246191"/>
    <lineage>
        <taxon>Bacteria</taxon>
        <taxon>Pseudomonadati</taxon>
        <taxon>Thermodesulfobacteriota</taxon>
        <taxon>Desulfovibrionia</taxon>
        <taxon>Desulfovibrionales</taxon>
        <taxon>Desulfovibrionaceae</taxon>
        <taxon>Maridesulfovibrio</taxon>
    </lineage>
</organism>
<accession>A0A1G9FVH5</accession>
<evidence type="ECO:0000256" key="1">
    <source>
        <dbReference type="SAM" id="SignalP"/>
    </source>
</evidence>